<gene>
    <name evidence="2" type="ORF">FB567DRAFT_629810</name>
</gene>
<protein>
    <submittedName>
        <fullName evidence="2">Uncharacterized protein</fullName>
    </submittedName>
</protein>
<comment type="caution">
    <text evidence="2">The sequence shown here is derived from an EMBL/GenBank/DDBJ whole genome shotgun (WGS) entry which is preliminary data.</text>
</comment>
<keyword evidence="3" id="KW-1185">Reference proteome</keyword>
<organism evidence="2 3">
    <name type="scientific">Paraphoma chrysanthemicola</name>
    <dbReference type="NCBI Taxonomy" id="798071"/>
    <lineage>
        <taxon>Eukaryota</taxon>
        <taxon>Fungi</taxon>
        <taxon>Dikarya</taxon>
        <taxon>Ascomycota</taxon>
        <taxon>Pezizomycotina</taxon>
        <taxon>Dothideomycetes</taxon>
        <taxon>Pleosporomycetidae</taxon>
        <taxon>Pleosporales</taxon>
        <taxon>Pleosporineae</taxon>
        <taxon>Phaeosphaeriaceae</taxon>
        <taxon>Paraphoma</taxon>
    </lineage>
</organism>
<dbReference type="AlphaFoldDB" id="A0A8K0VX61"/>
<evidence type="ECO:0000256" key="1">
    <source>
        <dbReference type="SAM" id="MobiDB-lite"/>
    </source>
</evidence>
<proteinExistence type="predicted"/>
<sequence>MQDNDSSSTTKTYWQRYKAAAKLFNKDTEKCIADAKENLNEMYLPPYYIIKNCILICCAMDYWSDANINRLTAESAYSVAWVEATRMQDEGALKVLEDLRADLDELEAFRQEDLYVGPPEEDEEENDIDDGYVSMDEMEAYEYAVADEEREAPDEEEEIAEVENEVEVAADS</sequence>
<dbReference type="EMBL" id="JAGMVJ010000012">
    <property type="protein sequence ID" value="KAH7084275.1"/>
    <property type="molecule type" value="Genomic_DNA"/>
</dbReference>
<accession>A0A8K0VX61</accession>
<name>A0A8K0VX61_9PLEO</name>
<evidence type="ECO:0000313" key="3">
    <source>
        <dbReference type="Proteomes" id="UP000813461"/>
    </source>
</evidence>
<dbReference type="Proteomes" id="UP000813461">
    <property type="component" value="Unassembled WGS sequence"/>
</dbReference>
<dbReference type="OrthoDB" id="3800288at2759"/>
<feature type="region of interest" description="Disordered" evidence="1">
    <location>
        <begin position="147"/>
        <end position="172"/>
    </location>
</feature>
<reference evidence="2" key="1">
    <citation type="journal article" date="2021" name="Nat. Commun.">
        <title>Genetic determinants of endophytism in the Arabidopsis root mycobiome.</title>
        <authorList>
            <person name="Mesny F."/>
            <person name="Miyauchi S."/>
            <person name="Thiergart T."/>
            <person name="Pickel B."/>
            <person name="Atanasova L."/>
            <person name="Karlsson M."/>
            <person name="Huettel B."/>
            <person name="Barry K.W."/>
            <person name="Haridas S."/>
            <person name="Chen C."/>
            <person name="Bauer D."/>
            <person name="Andreopoulos W."/>
            <person name="Pangilinan J."/>
            <person name="LaButti K."/>
            <person name="Riley R."/>
            <person name="Lipzen A."/>
            <person name="Clum A."/>
            <person name="Drula E."/>
            <person name="Henrissat B."/>
            <person name="Kohler A."/>
            <person name="Grigoriev I.V."/>
            <person name="Martin F.M."/>
            <person name="Hacquard S."/>
        </authorList>
    </citation>
    <scope>NUCLEOTIDE SEQUENCE</scope>
    <source>
        <strain evidence="2">MPI-SDFR-AT-0120</strain>
    </source>
</reference>
<evidence type="ECO:0000313" key="2">
    <source>
        <dbReference type="EMBL" id="KAH7084275.1"/>
    </source>
</evidence>